<evidence type="ECO:0000313" key="3">
    <source>
        <dbReference type="Proteomes" id="UP000515159"/>
    </source>
</evidence>
<dbReference type="Proteomes" id="UP000515159">
    <property type="component" value="Chromosome 8"/>
</dbReference>
<gene>
    <name evidence="4" type="primary">LOC117364707</name>
</gene>
<dbReference type="OrthoDB" id="9909507at2759"/>
<keyword evidence="1" id="KW-0175">Coiled coil</keyword>
<dbReference type="FunCoup" id="A0A6P8RWI5">
    <property type="interactions" value="248"/>
</dbReference>
<keyword evidence="3" id="KW-1185">Reference proteome</keyword>
<feature type="coiled-coil region" evidence="1">
    <location>
        <begin position="50"/>
        <end position="108"/>
    </location>
</feature>
<dbReference type="AlphaFoldDB" id="A0A6P8RWI5"/>
<accession>A0A6P8RWI5</accession>
<dbReference type="SUPFAM" id="SSF57997">
    <property type="entry name" value="Tropomyosin"/>
    <property type="match status" value="1"/>
</dbReference>
<feature type="region of interest" description="Disordered" evidence="2">
    <location>
        <begin position="1"/>
        <end position="26"/>
    </location>
</feature>
<dbReference type="GeneID" id="117364707"/>
<dbReference type="RefSeq" id="XP_033810110.1">
    <property type="nucleotide sequence ID" value="XM_033954219.1"/>
</dbReference>
<sequence length="272" mass="31067">MATSKAGKKRSIEPASPSKSTAKLDEETASSLLTEFRALRTLLGDMKSDLDEIKSEFHAFKAELTDLNRRVDTVESQLAMHTENIKALQRQTKRITLLEAELADGNNRARRNNFRILGLPESREGRDLVKFLETTLPKLLDLEFSHAFEIERAHRIPSRQPTNPTKYPRPVIVKLLRYPQVLTIMQQARLKSPIKLDSHTLLFVPDLCKQTAKARKQLLEYRPRLKQMGACFGMLYPAKLRVTYNNSTKDFTSPLDLADYIESLSPSEIDKT</sequence>
<dbReference type="InterPro" id="IPR004244">
    <property type="entry name" value="Transposase_22"/>
</dbReference>
<dbReference type="PANTHER" id="PTHR11505">
    <property type="entry name" value="L1 TRANSPOSABLE ELEMENT-RELATED"/>
    <property type="match status" value="1"/>
</dbReference>
<evidence type="ECO:0000256" key="2">
    <source>
        <dbReference type="SAM" id="MobiDB-lite"/>
    </source>
</evidence>
<organism evidence="3 4">
    <name type="scientific">Geotrypetes seraphini</name>
    <name type="common">Gaboon caecilian</name>
    <name type="synonym">Caecilia seraphini</name>
    <dbReference type="NCBI Taxonomy" id="260995"/>
    <lineage>
        <taxon>Eukaryota</taxon>
        <taxon>Metazoa</taxon>
        <taxon>Chordata</taxon>
        <taxon>Craniata</taxon>
        <taxon>Vertebrata</taxon>
        <taxon>Euteleostomi</taxon>
        <taxon>Amphibia</taxon>
        <taxon>Gymnophiona</taxon>
        <taxon>Geotrypetes</taxon>
    </lineage>
</organism>
<reference evidence="4" key="1">
    <citation type="submission" date="2025-08" db="UniProtKB">
        <authorList>
            <consortium name="RefSeq"/>
        </authorList>
    </citation>
    <scope>IDENTIFICATION</scope>
</reference>
<evidence type="ECO:0000256" key="1">
    <source>
        <dbReference type="SAM" id="Coils"/>
    </source>
</evidence>
<dbReference type="Gene3D" id="3.30.70.1820">
    <property type="entry name" value="L1 transposable element, RRM domain"/>
    <property type="match status" value="1"/>
</dbReference>
<dbReference type="InParanoid" id="A0A6P8RWI5"/>
<evidence type="ECO:0000313" key="4">
    <source>
        <dbReference type="RefSeq" id="XP_033810110.1"/>
    </source>
</evidence>
<dbReference type="KEGG" id="gsh:117364707"/>
<protein>
    <submittedName>
        <fullName evidence="4">Uncharacterized protein LOC117364707</fullName>
    </submittedName>
</protein>
<name>A0A6P8RWI5_GEOSA</name>
<proteinExistence type="predicted"/>